<sequence>MLKRWLAEQQGAISLYFVLILVPIFLFCALLIDFSRIKVAEKEAENAVKTGVRSSLSAFSPSLHAYGLYGLTEELDTSNKLFLETVDGNMSASVRNNTFQYIDQRLEKDSSSLTPMYSLANHTVFKKQVLEEMKYRAPLAYSLEIADKFKKTGLAFTMDQGSRFAERSAQVEALLDQRDTQLDLAWKEWTAIHQKATAIHPFYQRQLADLNELSGKIGIHTVDETKQALKDADQQLKELKADIKDVKKDIRSLVSAGSNASNTLDRLYETKDRLEEQAADVQSKISDLEQLLDDLIKYAELLAMLKLKSTSDASELKELLNKFDTALNEAKSVNDKLNAELKANSTGADYAANKVFQAIPLMSRQELDDYGSKAASAVALFTGLQAQLSRVIFFDSQSYRNADDTIQAFARQADELFAAQGTKEAARTQHAAQVAKAKQEQRAKAQPALDQVTRALNNCSLISSSDPFDALYKELQGDPSSGSKGYYQTYMELNQGKDLAQPVPNLDFDNADKAGFSAMKLISSFSDLLVDVRDEFYVDEFAVSKFSYRTLGLEKDRNGKLRTSNEPSQPETHALVKQELEYLLYGSSSCAGNYSKAYAEMFAFRLAIRTAEALLEPRNEALNVGSPLLVFLAAVSEGAIRAQLDMTKLVAGEAVPLSSKFGDLLDLNYKDYLRIFFLLHSRDQVLLARMQSLIQLNTGVELQQGSTYVSGTSTTSVKLWFLPGIMRILGETGLHRCQVKAGRCYLTKTGVMAY</sequence>
<dbReference type="EMBL" id="NMQW01000002">
    <property type="protein sequence ID" value="OXM88250.1"/>
    <property type="molecule type" value="Genomic_DNA"/>
</dbReference>
<keyword evidence="4" id="KW-1185">Reference proteome</keyword>
<evidence type="ECO:0000313" key="4">
    <source>
        <dbReference type="Proteomes" id="UP000215509"/>
    </source>
</evidence>
<keyword evidence="1" id="KW-0175">Coiled coil</keyword>
<dbReference type="Proteomes" id="UP000215509">
    <property type="component" value="Unassembled WGS sequence"/>
</dbReference>
<keyword evidence="2" id="KW-0472">Membrane</keyword>
<keyword evidence="2" id="KW-1133">Transmembrane helix</keyword>
<dbReference type="Gene3D" id="1.20.1270.60">
    <property type="entry name" value="Arfaptin homology (AH) domain/BAR domain"/>
    <property type="match status" value="1"/>
</dbReference>
<evidence type="ECO:0000313" key="3">
    <source>
        <dbReference type="EMBL" id="OXM88250.1"/>
    </source>
</evidence>
<evidence type="ECO:0000256" key="1">
    <source>
        <dbReference type="SAM" id="Coils"/>
    </source>
</evidence>
<feature type="coiled-coil region" evidence="1">
    <location>
        <begin position="222"/>
        <end position="291"/>
    </location>
</feature>
<feature type="transmembrane region" description="Helical" evidence="2">
    <location>
        <begin position="12"/>
        <end position="32"/>
    </location>
</feature>
<keyword evidence="2" id="KW-0812">Transmembrane</keyword>
<gene>
    <name evidence="3" type="ORF">CF651_01885</name>
</gene>
<organism evidence="3 4">
    <name type="scientific">Paenibacillus rigui</name>
    <dbReference type="NCBI Taxonomy" id="554312"/>
    <lineage>
        <taxon>Bacteria</taxon>
        <taxon>Bacillati</taxon>
        <taxon>Bacillota</taxon>
        <taxon>Bacilli</taxon>
        <taxon>Bacillales</taxon>
        <taxon>Paenibacillaceae</taxon>
        <taxon>Paenibacillus</taxon>
    </lineage>
</organism>
<protein>
    <submittedName>
        <fullName evidence="3">Uncharacterized protein</fullName>
    </submittedName>
</protein>
<name>A0A229UXZ1_9BACL</name>
<accession>A0A229UXZ1</accession>
<evidence type="ECO:0000256" key="2">
    <source>
        <dbReference type="SAM" id="Phobius"/>
    </source>
</evidence>
<dbReference type="OrthoDB" id="2385264at2"/>
<proteinExistence type="predicted"/>
<comment type="caution">
    <text evidence="3">The sequence shown here is derived from an EMBL/GenBank/DDBJ whole genome shotgun (WGS) entry which is preliminary data.</text>
</comment>
<reference evidence="3 4" key="1">
    <citation type="submission" date="2017-07" db="EMBL/GenBank/DDBJ databases">
        <title>Genome sequencing and assembly of Paenibacillus rigui.</title>
        <authorList>
            <person name="Mayilraj S."/>
        </authorList>
    </citation>
    <scope>NUCLEOTIDE SEQUENCE [LARGE SCALE GENOMIC DNA]</scope>
    <source>
        <strain evidence="3 4">JCM 16352</strain>
    </source>
</reference>
<dbReference type="AlphaFoldDB" id="A0A229UXZ1"/>
<dbReference type="InterPro" id="IPR027267">
    <property type="entry name" value="AH/BAR_dom_sf"/>
</dbReference>